<protein>
    <submittedName>
        <fullName evidence="1">Uncharacterized protein</fullName>
    </submittedName>
</protein>
<dbReference type="EMBL" id="AAGAKS010000011">
    <property type="protein sequence ID" value="EBL8560775.1"/>
    <property type="molecule type" value="Genomic_DNA"/>
</dbReference>
<reference evidence="1" key="1">
    <citation type="submission" date="2018-05" db="EMBL/GenBank/DDBJ databases">
        <authorList>
            <consortium name="PulseNet: The National Subtyping Network for Foodborne Disease Surveillance"/>
            <person name="Tarr C.L."/>
            <person name="Trees E."/>
            <person name="Katz L.S."/>
            <person name="Carleton-Romer H.A."/>
            <person name="Stroika S."/>
            <person name="Kucerova Z."/>
            <person name="Roache K.F."/>
            <person name="Sabol A.L."/>
            <person name="Besser J."/>
            <person name="Gerner-Smidt P."/>
        </authorList>
    </citation>
    <scope>NUCLEOTIDE SEQUENCE</scope>
    <source>
        <strain evidence="1">PNUSAS041211</strain>
    </source>
</reference>
<gene>
    <name evidence="1" type="ORF">DMK73_21960</name>
</gene>
<sequence length="132" mass="15229">MKLGNAVSLFFTAFTGGFYYRYCPVWDKALNNLMEKGTLLEVKNGVALFEYDTKLYEVFACGGFNYFGHLVGLNTTEVDESAMRRPSFRCMDKLQRMVKAEKERVAKKKEQEMRVIMRSLLTEQNEGHNSSL</sequence>
<dbReference type="RefSeq" id="WP_366545182.1">
    <property type="nucleotide sequence ID" value="NZ_MYMK01000400.1"/>
</dbReference>
<organism evidence="1">
    <name type="scientific">Salmonella enterica</name>
    <name type="common">Salmonella choleraesuis</name>
    <dbReference type="NCBI Taxonomy" id="28901"/>
    <lineage>
        <taxon>Bacteria</taxon>
        <taxon>Pseudomonadati</taxon>
        <taxon>Pseudomonadota</taxon>
        <taxon>Gammaproteobacteria</taxon>
        <taxon>Enterobacterales</taxon>
        <taxon>Enterobacteriaceae</taxon>
        <taxon>Salmonella</taxon>
    </lineage>
</organism>
<evidence type="ECO:0000313" key="1">
    <source>
        <dbReference type="EMBL" id="EBL8560775.1"/>
    </source>
</evidence>
<comment type="caution">
    <text evidence="1">The sequence shown here is derived from an EMBL/GenBank/DDBJ whole genome shotgun (WGS) entry which is preliminary data.</text>
</comment>
<name>A0A5T4T522_SALER</name>
<proteinExistence type="predicted"/>
<dbReference type="AlphaFoldDB" id="A0A5T4T522"/>
<accession>A0A5T4T522</accession>